<organism evidence="1">
    <name type="scientific">marine metagenome</name>
    <dbReference type="NCBI Taxonomy" id="408172"/>
    <lineage>
        <taxon>unclassified sequences</taxon>
        <taxon>metagenomes</taxon>
        <taxon>ecological metagenomes</taxon>
    </lineage>
</organism>
<proteinExistence type="predicted"/>
<sequence length="35" mass="4190">MGFCFIFNVLSLVYVLVFYNTEMGIDGYEYYIYVC</sequence>
<name>A0A382PXJ0_9ZZZZ</name>
<dbReference type="EMBL" id="UINC01110521">
    <property type="protein sequence ID" value="SVC78083.1"/>
    <property type="molecule type" value="Genomic_DNA"/>
</dbReference>
<gene>
    <name evidence="1" type="ORF">METZ01_LOCUS330937</name>
</gene>
<evidence type="ECO:0000313" key="1">
    <source>
        <dbReference type="EMBL" id="SVC78083.1"/>
    </source>
</evidence>
<accession>A0A382PXJ0</accession>
<protein>
    <submittedName>
        <fullName evidence="1">Uncharacterized protein</fullName>
    </submittedName>
</protein>
<reference evidence="1" key="1">
    <citation type="submission" date="2018-05" db="EMBL/GenBank/DDBJ databases">
        <authorList>
            <person name="Lanie J.A."/>
            <person name="Ng W.-L."/>
            <person name="Kazmierczak K.M."/>
            <person name="Andrzejewski T.M."/>
            <person name="Davidsen T.M."/>
            <person name="Wayne K.J."/>
            <person name="Tettelin H."/>
            <person name="Glass J.I."/>
            <person name="Rusch D."/>
            <person name="Podicherti R."/>
            <person name="Tsui H.-C.T."/>
            <person name="Winkler M.E."/>
        </authorList>
    </citation>
    <scope>NUCLEOTIDE SEQUENCE</scope>
</reference>
<dbReference type="AlphaFoldDB" id="A0A382PXJ0"/>